<evidence type="ECO:0000256" key="2">
    <source>
        <dbReference type="SAM" id="SignalP"/>
    </source>
</evidence>
<name>A0A448YF82_BRENA</name>
<evidence type="ECO:0000313" key="4">
    <source>
        <dbReference type="Proteomes" id="UP000290900"/>
    </source>
</evidence>
<organism evidence="3 4">
    <name type="scientific">Brettanomyces naardenensis</name>
    <name type="common">Yeast</name>
    <dbReference type="NCBI Taxonomy" id="13370"/>
    <lineage>
        <taxon>Eukaryota</taxon>
        <taxon>Fungi</taxon>
        <taxon>Dikarya</taxon>
        <taxon>Ascomycota</taxon>
        <taxon>Saccharomycotina</taxon>
        <taxon>Pichiomycetes</taxon>
        <taxon>Pichiales</taxon>
        <taxon>Pichiaceae</taxon>
        <taxon>Brettanomyces</taxon>
    </lineage>
</organism>
<gene>
    <name evidence="3" type="ORF">BRENAR_LOCUS307</name>
</gene>
<feature type="chain" id="PRO_5019252756" evidence="2">
    <location>
        <begin position="23"/>
        <end position="170"/>
    </location>
</feature>
<evidence type="ECO:0000256" key="1">
    <source>
        <dbReference type="SAM" id="MobiDB-lite"/>
    </source>
</evidence>
<feature type="region of interest" description="Disordered" evidence="1">
    <location>
        <begin position="124"/>
        <end position="146"/>
    </location>
</feature>
<feature type="region of interest" description="Disordered" evidence="1">
    <location>
        <begin position="46"/>
        <end position="78"/>
    </location>
</feature>
<evidence type="ECO:0000313" key="3">
    <source>
        <dbReference type="EMBL" id="VEU19570.1"/>
    </source>
</evidence>
<reference evidence="3 4" key="1">
    <citation type="submission" date="2018-12" db="EMBL/GenBank/DDBJ databases">
        <authorList>
            <person name="Tiukova I."/>
            <person name="Dainat J."/>
        </authorList>
    </citation>
    <scope>NUCLEOTIDE SEQUENCE [LARGE SCALE GENOMIC DNA]</scope>
</reference>
<proteinExistence type="predicted"/>
<dbReference type="OrthoDB" id="4092812at2759"/>
<protein>
    <submittedName>
        <fullName evidence="3">DEKNAAC100120</fullName>
    </submittedName>
</protein>
<dbReference type="AlphaFoldDB" id="A0A448YF82"/>
<keyword evidence="4" id="KW-1185">Reference proteome</keyword>
<sequence length="170" mass="19009">MSIFFVLFLVMLLMILVIVVLPQLSGVASYHSNPDYLRKQKEKELASLPDHKEPITTPIGSSTYIPPDEVEGLSTTTATAESAASHLKNFGSDVYNKVKTAKITHDDIPVKLSLSNEADLQQQIRKRGRQNPAKANNDPNSYDYDLDELIDEELDNDKKETEIVSEFTEA</sequence>
<dbReference type="InParanoid" id="A0A448YF82"/>
<dbReference type="Proteomes" id="UP000290900">
    <property type="component" value="Unassembled WGS sequence"/>
</dbReference>
<dbReference type="EMBL" id="CAACVR010000001">
    <property type="protein sequence ID" value="VEU19570.1"/>
    <property type="molecule type" value="Genomic_DNA"/>
</dbReference>
<keyword evidence="2" id="KW-0732">Signal</keyword>
<accession>A0A448YF82</accession>
<feature type="signal peptide" evidence="2">
    <location>
        <begin position="1"/>
        <end position="22"/>
    </location>
</feature>